<dbReference type="RefSeq" id="XP_066702491.1">
    <property type="nucleotide sequence ID" value="XM_066842629.1"/>
</dbReference>
<keyword evidence="2" id="KW-1185">Reference proteome</keyword>
<comment type="caution">
    <text evidence="1">The sequence shown here is derived from an EMBL/GenBank/DDBJ whole genome shotgun (WGS) entry which is preliminary data.</text>
</comment>
<dbReference type="Proteomes" id="UP001391051">
    <property type="component" value="Unassembled WGS sequence"/>
</dbReference>
<proteinExistence type="predicted"/>
<name>A0ABR1QKC1_9PEZI</name>
<gene>
    <name evidence="1" type="ORF">PG986_006407</name>
</gene>
<sequence length="109" mass="11472">MGVAQEGDNGGPVSFRKLTLQQLEPVGEEFVVEDAAYTPVGVISQFGRHPDEKGGNDAFGPVEKALGDNDNDTCEQARESGQEKGGVHNLVYHAFGGLDRGTGKVGQDA</sequence>
<dbReference type="EMBL" id="JAQQWE010000004">
    <property type="protein sequence ID" value="KAK7957185.1"/>
    <property type="molecule type" value="Genomic_DNA"/>
</dbReference>
<dbReference type="GeneID" id="92075691"/>
<organism evidence="1 2">
    <name type="scientific">Apiospora aurea</name>
    <dbReference type="NCBI Taxonomy" id="335848"/>
    <lineage>
        <taxon>Eukaryota</taxon>
        <taxon>Fungi</taxon>
        <taxon>Dikarya</taxon>
        <taxon>Ascomycota</taxon>
        <taxon>Pezizomycotina</taxon>
        <taxon>Sordariomycetes</taxon>
        <taxon>Xylariomycetidae</taxon>
        <taxon>Amphisphaeriales</taxon>
        <taxon>Apiosporaceae</taxon>
        <taxon>Apiospora</taxon>
    </lineage>
</organism>
<accession>A0ABR1QKC1</accession>
<evidence type="ECO:0000313" key="2">
    <source>
        <dbReference type="Proteomes" id="UP001391051"/>
    </source>
</evidence>
<protein>
    <submittedName>
        <fullName evidence="1">Uncharacterized protein</fullName>
    </submittedName>
</protein>
<reference evidence="1 2" key="1">
    <citation type="submission" date="2023-01" db="EMBL/GenBank/DDBJ databases">
        <title>Analysis of 21 Apiospora genomes using comparative genomics revels a genus with tremendous synthesis potential of carbohydrate active enzymes and secondary metabolites.</title>
        <authorList>
            <person name="Sorensen T."/>
        </authorList>
    </citation>
    <scope>NUCLEOTIDE SEQUENCE [LARGE SCALE GENOMIC DNA]</scope>
    <source>
        <strain evidence="1 2">CBS 24483</strain>
    </source>
</reference>
<evidence type="ECO:0000313" key="1">
    <source>
        <dbReference type="EMBL" id="KAK7957185.1"/>
    </source>
</evidence>